<organism evidence="1 2">
    <name type="scientific">Scutellospora calospora</name>
    <dbReference type="NCBI Taxonomy" id="85575"/>
    <lineage>
        <taxon>Eukaryota</taxon>
        <taxon>Fungi</taxon>
        <taxon>Fungi incertae sedis</taxon>
        <taxon>Mucoromycota</taxon>
        <taxon>Glomeromycotina</taxon>
        <taxon>Glomeromycetes</taxon>
        <taxon>Diversisporales</taxon>
        <taxon>Gigasporaceae</taxon>
        <taxon>Scutellospora</taxon>
    </lineage>
</organism>
<gene>
    <name evidence="1" type="ORF">SCALOS_LOCUS11220</name>
</gene>
<proteinExistence type="predicted"/>
<reference evidence="1" key="1">
    <citation type="submission" date="2021-06" db="EMBL/GenBank/DDBJ databases">
        <authorList>
            <person name="Kallberg Y."/>
            <person name="Tangrot J."/>
            <person name="Rosling A."/>
        </authorList>
    </citation>
    <scope>NUCLEOTIDE SEQUENCE</scope>
    <source>
        <strain evidence="1">AU212A</strain>
    </source>
</reference>
<accession>A0ACA9PTD4</accession>
<feature type="non-terminal residue" evidence="1">
    <location>
        <position position="88"/>
    </location>
</feature>
<evidence type="ECO:0000313" key="2">
    <source>
        <dbReference type="Proteomes" id="UP000789860"/>
    </source>
</evidence>
<dbReference type="EMBL" id="CAJVPM010047083">
    <property type="protein sequence ID" value="CAG8720062.1"/>
    <property type="molecule type" value="Genomic_DNA"/>
</dbReference>
<protein>
    <submittedName>
        <fullName evidence="1">1006_t:CDS:1</fullName>
    </submittedName>
</protein>
<sequence length="88" mass="10234">MEDKKEIIASNITETINIEDKKQSNETKIILSDEYTTEIINIENINIPLKVKKSSLSDLNNLLNHKIDTEINSYSKEKKFHNNVIDSW</sequence>
<name>A0ACA9PTD4_9GLOM</name>
<keyword evidence="2" id="KW-1185">Reference proteome</keyword>
<evidence type="ECO:0000313" key="1">
    <source>
        <dbReference type="EMBL" id="CAG8720062.1"/>
    </source>
</evidence>
<comment type="caution">
    <text evidence="1">The sequence shown here is derived from an EMBL/GenBank/DDBJ whole genome shotgun (WGS) entry which is preliminary data.</text>
</comment>
<dbReference type="Proteomes" id="UP000789860">
    <property type="component" value="Unassembled WGS sequence"/>
</dbReference>